<feature type="compositionally biased region" description="Basic and acidic residues" evidence="1">
    <location>
        <begin position="424"/>
        <end position="440"/>
    </location>
</feature>
<dbReference type="Proteomes" id="UP000799118">
    <property type="component" value="Unassembled WGS sequence"/>
</dbReference>
<feature type="compositionally biased region" description="Low complexity" evidence="1">
    <location>
        <begin position="291"/>
        <end position="304"/>
    </location>
</feature>
<name>A0A6A4HPU7_9AGAR</name>
<feature type="region of interest" description="Disordered" evidence="1">
    <location>
        <begin position="110"/>
        <end position="150"/>
    </location>
</feature>
<dbReference type="OrthoDB" id="2977099at2759"/>
<evidence type="ECO:0000313" key="2">
    <source>
        <dbReference type="EMBL" id="KAE9399378.1"/>
    </source>
</evidence>
<dbReference type="AlphaFoldDB" id="A0A6A4HPU7"/>
<feature type="compositionally biased region" description="Low complexity" evidence="1">
    <location>
        <begin position="414"/>
        <end position="423"/>
    </location>
</feature>
<feature type="compositionally biased region" description="Polar residues" evidence="1">
    <location>
        <begin position="661"/>
        <end position="689"/>
    </location>
</feature>
<evidence type="ECO:0000313" key="3">
    <source>
        <dbReference type="Proteomes" id="UP000799118"/>
    </source>
</evidence>
<feature type="region of interest" description="Disordered" evidence="1">
    <location>
        <begin position="660"/>
        <end position="706"/>
    </location>
</feature>
<feature type="compositionally biased region" description="Low complexity" evidence="1">
    <location>
        <begin position="690"/>
        <end position="703"/>
    </location>
</feature>
<sequence>MSMSAPVQDPLPREGIVAGASDAATVDIPAATANTAMEMEISTDAPNNSDLSTQNITSSTSKDPLNPIYSAPQQTTLAPAIIHHSTLEDALMNSISHNYLPENIYHGVSQESSARGRSGKKRIRVEGDADAGGGETEKRKKVRRVGDNVDDDEDRVGTWVSIREPDDDEEKIRLFVVDQGGRISLPAPATAIGSNSSNTRHVRTLFMERIATTTKVTPNHTSTRPTQNPGWIRAALQQSQSQRNRKGKGKESDHDDPNVPLLPRVRLGFFLPIDSDINNDVQDQNQERGEQPQPSTSQSTSLLQGSATENGNGQGEDELSAPSASASKPRNSRGRKAPPNPSRSSPRKGKGIPPGSAPQLVPSSAPVPDTDGKMTEETLSVPSGSRARSTRQSQGESMSMTATPTQTHNQTPRSSAKIIATEAATKEEAEKEEKEREAKAAKVSSKAAGKEKGKGNAKGKSQSAVAKVASTIYPSRSIATPSTRLIALPHFNQSHPPPSQSYDPLPLPQNQSRTTHLPASTPTLPLLLQHLPTIQTLPESIQAYLMAALMNGVYAYTGAGLTGYDWLPPMLPNAPMHGGTTGGAAFGVPSSSYYTPNNSSPHMQPQNESQTPPVTQTPSQAYIPYSVMSGAHSTGSAGSEVPLGTFHTFPANLSFPGAGRYTTSRVPAPTTGSEGPSGTYSTFRSSPLQPSSGAAAGPTSTSGLRTVDSMAPEGMDSGSYYRIPTQAAPVASESKPYYRNTAQATPMASERPYRLPTQSAPCSGPVPYYSTLNGANNHSNGGGSSTSTSARAIPNTVSDSARMPSVNNHTLGNAPNVPAKRRGRPRGGGDGKKRTQTSAKDTVLGGGAELKVKLGMGKRPGTEGTPSKTTFTTAPGPDPTAGASDSRSSTDADAEGDPDKDDDDIDLDIYAPAIGVQGKNQDASMDES</sequence>
<feature type="compositionally biased region" description="Low complexity" evidence="1">
    <location>
        <begin position="589"/>
        <end position="601"/>
    </location>
</feature>
<keyword evidence="3" id="KW-1185">Reference proteome</keyword>
<protein>
    <submittedName>
        <fullName evidence="2">Uncharacterized protein</fullName>
    </submittedName>
</protein>
<gene>
    <name evidence="2" type="ORF">BT96DRAFT_975908</name>
</gene>
<dbReference type="EMBL" id="ML769470">
    <property type="protein sequence ID" value="KAE9399378.1"/>
    <property type="molecule type" value="Genomic_DNA"/>
</dbReference>
<feature type="region of interest" description="Disordered" evidence="1">
    <location>
        <begin position="275"/>
        <end position="464"/>
    </location>
</feature>
<feature type="compositionally biased region" description="Acidic residues" evidence="1">
    <location>
        <begin position="892"/>
        <end position="907"/>
    </location>
</feature>
<feature type="region of interest" description="Disordered" evidence="1">
    <location>
        <begin position="589"/>
        <end position="617"/>
    </location>
</feature>
<evidence type="ECO:0000256" key="1">
    <source>
        <dbReference type="SAM" id="MobiDB-lite"/>
    </source>
</evidence>
<feature type="compositionally biased region" description="Polar residues" evidence="1">
    <location>
        <begin position="44"/>
        <end position="63"/>
    </location>
</feature>
<organism evidence="2 3">
    <name type="scientific">Gymnopus androsaceus JB14</name>
    <dbReference type="NCBI Taxonomy" id="1447944"/>
    <lineage>
        <taxon>Eukaryota</taxon>
        <taxon>Fungi</taxon>
        <taxon>Dikarya</taxon>
        <taxon>Basidiomycota</taxon>
        <taxon>Agaricomycotina</taxon>
        <taxon>Agaricomycetes</taxon>
        <taxon>Agaricomycetidae</taxon>
        <taxon>Agaricales</taxon>
        <taxon>Marasmiineae</taxon>
        <taxon>Omphalotaceae</taxon>
        <taxon>Gymnopus</taxon>
    </lineage>
</organism>
<feature type="region of interest" description="Disordered" evidence="1">
    <location>
        <begin position="1"/>
        <end position="65"/>
    </location>
</feature>
<feature type="compositionally biased region" description="Polar residues" evidence="1">
    <location>
        <begin position="377"/>
        <end position="413"/>
    </location>
</feature>
<feature type="region of interest" description="Disordered" evidence="1">
    <location>
        <begin position="212"/>
        <end position="261"/>
    </location>
</feature>
<reference evidence="2" key="1">
    <citation type="journal article" date="2019" name="Environ. Microbiol.">
        <title>Fungal ecological strategies reflected in gene transcription - a case study of two litter decomposers.</title>
        <authorList>
            <person name="Barbi F."/>
            <person name="Kohler A."/>
            <person name="Barry K."/>
            <person name="Baskaran P."/>
            <person name="Daum C."/>
            <person name="Fauchery L."/>
            <person name="Ihrmark K."/>
            <person name="Kuo A."/>
            <person name="LaButti K."/>
            <person name="Lipzen A."/>
            <person name="Morin E."/>
            <person name="Grigoriev I.V."/>
            <person name="Henrissat B."/>
            <person name="Lindahl B."/>
            <person name="Martin F."/>
        </authorList>
    </citation>
    <scope>NUCLEOTIDE SEQUENCE</scope>
    <source>
        <strain evidence="2">JB14</strain>
    </source>
</reference>
<feature type="compositionally biased region" description="Polar residues" evidence="1">
    <location>
        <begin position="864"/>
        <end position="873"/>
    </location>
</feature>
<feature type="compositionally biased region" description="Polar residues" evidence="1">
    <location>
        <begin position="798"/>
        <end position="813"/>
    </location>
</feature>
<feature type="compositionally biased region" description="Polar residues" evidence="1">
    <location>
        <begin position="918"/>
        <end position="928"/>
    </location>
</feature>
<feature type="compositionally biased region" description="Low complexity" evidence="1">
    <location>
        <begin position="881"/>
        <end position="891"/>
    </location>
</feature>
<feature type="compositionally biased region" description="Polar residues" evidence="1">
    <location>
        <begin position="602"/>
        <end position="617"/>
    </location>
</feature>
<feature type="region of interest" description="Disordered" evidence="1">
    <location>
        <begin position="798"/>
        <end position="928"/>
    </location>
</feature>
<feature type="compositionally biased region" description="Polar residues" evidence="1">
    <location>
        <begin position="212"/>
        <end position="229"/>
    </location>
</feature>
<accession>A0A6A4HPU7</accession>
<proteinExistence type="predicted"/>